<accession>A0A1V8TQP7</accession>
<feature type="compositionally biased region" description="Basic residues" evidence="1">
    <location>
        <begin position="1"/>
        <end position="10"/>
    </location>
</feature>
<comment type="caution">
    <text evidence="2">The sequence shown here is derived from an EMBL/GenBank/DDBJ whole genome shotgun (WGS) entry which is preliminary data.</text>
</comment>
<feature type="compositionally biased region" description="Polar residues" evidence="1">
    <location>
        <begin position="64"/>
        <end position="93"/>
    </location>
</feature>
<evidence type="ECO:0000256" key="1">
    <source>
        <dbReference type="SAM" id="MobiDB-lite"/>
    </source>
</evidence>
<dbReference type="OrthoDB" id="3946749at2759"/>
<dbReference type="EMBL" id="NAJO01000003">
    <property type="protein sequence ID" value="OQO13634.1"/>
    <property type="molecule type" value="Genomic_DNA"/>
</dbReference>
<feature type="compositionally biased region" description="Basic and acidic residues" evidence="1">
    <location>
        <begin position="924"/>
        <end position="933"/>
    </location>
</feature>
<feature type="region of interest" description="Disordered" evidence="1">
    <location>
        <begin position="1"/>
        <end position="420"/>
    </location>
</feature>
<dbReference type="InParanoid" id="A0A1V8TQP7"/>
<dbReference type="Proteomes" id="UP000192596">
    <property type="component" value="Unassembled WGS sequence"/>
</dbReference>
<evidence type="ECO:0000313" key="2">
    <source>
        <dbReference type="EMBL" id="OQO13634.1"/>
    </source>
</evidence>
<feature type="region of interest" description="Disordered" evidence="1">
    <location>
        <begin position="978"/>
        <end position="1029"/>
    </location>
</feature>
<sequence length="1029" mass="111109">MPLFSRKSKAQKAEKAAKGGKAAKDAVVAPVASPPIPPPSAFKSRDEKKAEVTPGAHGARPSNGRFSHANSSTSSLQPHRFTSNGLANSSTDYFSKPAGESPSIDSPNRQKSKLTKERGWTSPHHSADSGYSSPGALFNNGAGVPSGGHSPEGSVSAPMLKKSSLPEMTLGEELAQDPAFAKPSPIELTIANLEGNPGYYPPKRPAKSPGYVAPPRLFERQKSQQQLKEQADPILDRRSEAPTRSLEQSQGSQRDGDYQRNGPSKSSVSRTNTRSIRRPASPIQEHVEQSADVRWQATTRDDVHTKTDPDAAVLATSPTIVTGSSKPFDRRRQTLTEQLEDGSYFTRNDTPESGAVLSRQGYYSTASDDRSDSVPSHTRGRDPQSYYAESERGSSPVQNRRASQGDMLNHTRQRSNSTPTLSMLKGLKVNKRGKILDEEGDPIGELIDGDIMDCVRQKANAYGEVMDEYGGVVGRVRAIPRENQSPHLGRSESRASSFRHTFMLPANIPSLASYAQSLPPDFSRQRSQTLQQGRSIERLASPPAPEEPIMPFALPMLPASPTLSRVESHASEPMAIELAAEEIRVPQEAYDLSEPFMPPPHVPARSFKRAESPAERFELQEAVAKAVREEEVVKPTQANSAYEQSVPSEAEEEEAPVTGSIPAVKEMLPVQAPVQQQEEEEEAVAPPKPLQLVNAKPSPALRRETVHFASSETRVEPRQADGDEEDTFTTFTKPTTSILRQQADETATKPQAQQQARSAASRALARSVSEKFVRPPMPPVPEPDTGRWSPTLMAYKGGDQASRDPAVSNIVGAPNRSKPPPLPSFPRQAFTGGLPGNSPFANAGGSVGPLGGPPMNRRVTTNGLPMGGNSLGVPRLALKARFSTHSPLVRSPLSSHGESDQHFLYADPSVADFTFPETTPPESDDGHNPDSGDRIMPMDNYARFAAHSRAASVRTNASVVSAGTGKRTYFTHAGRVTVTDGELPPSATAKNSVDKAVDEAKAEREASKGKKDEKKKSKLGGIFGKKNKT</sequence>
<dbReference type="PANTHER" id="PTHR39461">
    <property type="entry name" value="LEA DOMAIN PROTEIN (AFU_ORTHOLOGUE AFUA_8G04920)"/>
    <property type="match status" value="1"/>
</dbReference>
<gene>
    <name evidence="2" type="ORF">B0A48_01863</name>
</gene>
<feature type="compositionally biased region" description="Low complexity" evidence="1">
    <location>
        <begin position="751"/>
        <end position="767"/>
    </location>
</feature>
<keyword evidence="3" id="KW-1185">Reference proteome</keyword>
<feature type="compositionally biased region" description="Basic and acidic residues" evidence="1">
    <location>
        <begin position="299"/>
        <end position="309"/>
    </location>
</feature>
<proteinExistence type="predicted"/>
<feature type="region of interest" description="Disordered" evidence="1">
    <location>
        <begin position="635"/>
        <end position="870"/>
    </location>
</feature>
<evidence type="ECO:0000313" key="3">
    <source>
        <dbReference type="Proteomes" id="UP000192596"/>
    </source>
</evidence>
<feature type="compositionally biased region" description="Basic and acidic residues" evidence="1">
    <location>
        <begin position="229"/>
        <end position="241"/>
    </location>
</feature>
<dbReference type="PANTHER" id="PTHR39461:SF1">
    <property type="entry name" value="LEA DOMAIN PROTEIN (AFU_ORTHOLOGUE AFUA_8G04920)"/>
    <property type="match status" value="1"/>
</dbReference>
<dbReference type="AlphaFoldDB" id="A0A1V8TQP7"/>
<feature type="compositionally biased region" description="Polar residues" evidence="1">
    <location>
        <begin position="261"/>
        <end position="274"/>
    </location>
</feature>
<feature type="region of interest" description="Disordered" evidence="1">
    <location>
        <begin position="911"/>
        <end position="937"/>
    </location>
</feature>
<dbReference type="STRING" id="1507870.A0A1V8TQP7"/>
<feature type="compositionally biased region" description="Basic and acidic residues" evidence="1">
    <location>
        <begin position="992"/>
        <end position="1015"/>
    </location>
</feature>
<protein>
    <submittedName>
        <fullName evidence="2">Uncharacterized protein</fullName>
    </submittedName>
</protein>
<dbReference type="Pfam" id="PF12396">
    <property type="entry name" value="DUF3659"/>
    <property type="match status" value="1"/>
</dbReference>
<dbReference type="InterPro" id="IPR022124">
    <property type="entry name" value="DUF3659"/>
</dbReference>
<organism evidence="2 3">
    <name type="scientific">Cryoendolithus antarcticus</name>
    <dbReference type="NCBI Taxonomy" id="1507870"/>
    <lineage>
        <taxon>Eukaryota</taxon>
        <taxon>Fungi</taxon>
        <taxon>Dikarya</taxon>
        <taxon>Ascomycota</taxon>
        <taxon>Pezizomycotina</taxon>
        <taxon>Dothideomycetes</taxon>
        <taxon>Dothideomycetidae</taxon>
        <taxon>Cladosporiales</taxon>
        <taxon>Cladosporiaceae</taxon>
        <taxon>Cryoendolithus</taxon>
    </lineage>
</organism>
<feature type="compositionally biased region" description="Polar residues" evidence="1">
    <location>
        <begin position="316"/>
        <end position="325"/>
    </location>
</feature>
<reference evidence="3" key="1">
    <citation type="submission" date="2017-03" db="EMBL/GenBank/DDBJ databases">
        <title>Genomes of endolithic fungi from Antarctica.</title>
        <authorList>
            <person name="Coleine C."/>
            <person name="Masonjones S."/>
            <person name="Stajich J.E."/>
        </authorList>
    </citation>
    <scope>NUCLEOTIDE SEQUENCE [LARGE SCALE GENOMIC DNA]</scope>
    <source>
        <strain evidence="3">CCFEE 5527</strain>
    </source>
</reference>
<name>A0A1V8TQP7_9PEZI</name>
<feature type="compositionally biased region" description="Polar residues" evidence="1">
    <location>
        <begin position="393"/>
        <end position="402"/>
    </location>
</feature>